<evidence type="ECO:0000259" key="4">
    <source>
        <dbReference type="PROSITE" id="PS50118"/>
    </source>
</evidence>
<sequence>MLFDDITQTQKSNKKIRSNSVIRRPRSSFVYFMQTNRKTITKQNSNLNFRQISSLLGKMWRELDKSKKKKYEGLSTQDYTRWKKEVEKYEKQKKNENQTLLQNLTNKRSTRSIQKVNKIKKKYEKMAKQDRIRFEKEIKIYHKSNQLLIGSDNSSLTSSYSDSSDYEYH</sequence>
<dbReference type="CDD" id="cd00084">
    <property type="entry name" value="HMG-box_SF"/>
    <property type="match status" value="1"/>
</dbReference>
<dbReference type="Proteomes" id="UP001150062">
    <property type="component" value="Unassembled WGS sequence"/>
</dbReference>
<dbReference type="SMART" id="SM00398">
    <property type="entry name" value="HMG"/>
    <property type="match status" value="1"/>
</dbReference>
<dbReference type="PANTHER" id="PTHR48112:SF22">
    <property type="entry name" value="MITOCHONDRIAL TRANSCRIPTION FACTOR A, ISOFORM B"/>
    <property type="match status" value="1"/>
</dbReference>
<dbReference type="EMBL" id="JAOAOG010000168">
    <property type="protein sequence ID" value="KAJ6243669.1"/>
    <property type="molecule type" value="Genomic_DNA"/>
</dbReference>
<feature type="DNA-binding region" description="HMG box" evidence="2">
    <location>
        <begin position="22"/>
        <end position="90"/>
    </location>
</feature>
<feature type="region of interest" description="Disordered" evidence="3">
    <location>
        <begin position="150"/>
        <end position="169"/>
    </location>
</feature>
<evidence type="ECO:0000256" key="3">
    <source>
        <dbReference type="SAM" id="MobiDB-lite"/>
    </source>
</evidence>
<organism evidence="5 6">
    <name type="scientific">Anaeramoeba flamelloides</name>
    <dbReference type="NCBI Taxonomy" id="1746091"/>
    <lineage>
        <taxon>Eukaryota</taxon>
        <taxon>Metamonada</taxon>
        <taxon>Anaeramoebidae</taxon>
        <taxon>Anaeramoeba</taxon>
    </lineage>
</organism>
<keyword evidence="6" id="KW-1185">Reference proteome</keyword>
<dbReference type="Pfam" id="PF00505">
    <property type="entry name" value="HMG_box"/>
    <property type="match status" value="1"/>
</dbReference>
<dbReference type="Gene3D" id="1.10.30.10">
    <property type="entry name" value="High mobility group box domain"/>
    <property type="match status" value="1"/>
</dbReference>
<dbReference type="PROSITE" id="PS50118">
    <property type="entry name" value="HMG_BOX_2"/>
    <property type="match status" value="1"/>
</dbReference>
<comment type="caution">
    <text evidence="5">The sequence shown here is derived from an EMBL/GenBank/DDBJ whole genome shotgun (WGS) entry which is preliminary data.</text>
</comment>
<evidence type="ECO:0000256" key="1">
    <source>
        <dbReference type="ARBA" id="ARBA00023125"/>
    </source>
</evidence>
<feature type="domain" description="HMG box" evidence="4">
    <location>
        <begin position="22"/>
        <end position="90"/>
    </location>
</feature>
<accession>A0ABQ8YGE8</accession>
<name>A0ABQ8YGE8_9EUKA</name>
<evidence type="ECO:0000313" key="5">
    <source>
        <dbReference type="EMBL" id="KAJ6243669.1"/>
    </source>
</evidence>
<dbReference type="InterPro" id="IPR036910">
    <property type="entry name" value="HMG_box_dom_sf"/>
</dbReference>
<evidence type="ECO:0000313" key="6">
    <source>
        <dbReference type="Proteomes" id="UP001150062"/>
    </source>
</evidence>
<dbReference type="SUPFAM" id="SSF47095">
    <property type="entry name" value="HMG-box"/>
    <property type="match status" value="1"/>
</dbReference>
<keyword evidence="1 2" id="KW-0238">DNA-binding</keyword>
<evidence type="ECO:0000256" key="2">
    <source>
        <dbReference type="PROSITE-ProRule" id="PRU00267"/>
    </source>
</evidence>
<feature type="compositionally biased region" description="Low complexity" evidence="3">
    <location>
        <begin position="151"/>
        <end position="163"/>
    </location>
</feature>
<gene>
    <name evidence="5" type="ORF">M0813_22108</name>
</gene>
<dbReference type="PANTHER" id="PTHR48112">
    <property type="entry name" value="HIGH MOBILITY GROUP PROTEIN DSP1"/>
    <property type="match status" value="1"/>
</dbReference>
<reference evidence="5" key="1">
    <citation type="submission" date="2022-08" db="EMBL/GenBank/DDBJ databases">
        <title>Novel sulfate-reducing endosymbionts in the free-living metamonad Anaeramoeba.</title>
        <authorList>
            <person name="Jerlstrom-Hultqvist J."/>
            <person name="Cepicka I."/>
            <person name="Gallot-Lavallee L."/>
            <person name="Salas-Leiva D."/>
            <person name="Curtis B.A."/>
            <person name="Zahonova K."/>
            <person name="Pipaliya S."/>
            <person name="Dacks J."/>
            <person name="Roger A.J."/>
        </authorList>
    </citation>
    <scope>NUCLEOTIDE SEQUENCE</scope>
    <source>
        <strain evidence="5">Schooner1</strain>
    </source>
</reference>
<dbReference type="InterPro" id="IPR009071">
    <property type="entry name" value="HMG_box_dom"/>
</dbReference>
<protein>
    <submittedName>
        <fullName evidence="5">High mobility group protein dsp1</fullName>
    </submittedName>
</protein>
<keyword evidence="2" id="KW-0539">Nucleus</keyword>
<dbReference type="InterPro" id="IPR050342">
    <property type="entry name" value="HMGB"/>
</dbReference>
<proteinExistence type="predicted"/>